<dbReference type="InParanoid" id="A0A165B891"/>
<dbReference type="GO" id="GO:0005743">
    <property type="term" value="C:mitochondrial inner membrane"/>
    <property type="evidence" value="ECO:0007669"/>
    <property type="project" value="InterPro"/>
</dbReference>
<gene>
    <name evidence="2" type="ORF">LAESUDRAFT_666117</name>
</gene>
<feature type="non-terminal residue" evidence="2">
    <location>
        <position position="1"/>
    </location>
</feature>
<dbReference type="EMBL" id="KV427685">
    <property type="protein sequence ID" value="KZT00472.1"/>
    <property type="molecule type" value="Genomic_DNA"/>
</dbReference>
<dbReference type="PANTHER" id="PTHR36987:SF1">
    <property type="entry name" value="NADH DEHYDROGENASE [UBIQUINONE] 1 BETA SUBCOMPLEX SUBUNIT 2"/>
    <property type="match status" value="1"/>
</dbReference>
<dbReference type="AlphaFoldDB" id="A0A165B891"/>
<dbReference type="Proteomes" id="UP000076871">
    <property type="component" value="Unassembled WGS sequence"/>
</dbReference>
<keyword evidence="1" id="KW-1133">Transmembrane helix</keyword>
<reference evidence="2 3" key="1">
    <citation type="journal article" date="2016" name="Mol. Biol. Evol.">
        <title>Comparative Genomics of Early-Diverging Mushroom-Forming Fungi Provides Insights into the Origins of Lignocellulose Decay Capabilities.</title>
        <authorList>
            <person name="Nagy L.G."/>
            <person name="Riley R."/>
            <person name="Tritt A."/>
            <person name="Adam C."/>
            <person name="Daum C."/>
            <person name="Floudas D."/>
            <person name="Sun H."/>
            <person name="Yadav J.S."/>
            <person name="Pangilinan J."/>
            <person name="Larsson K.H."/>
            <person name="Matsuura K."/>
            <person name="Barry K."/>
            <person name="Labutti K."/>
            <person name="Kuo R."/>
            <person name="Ohm R.A."/>
            <person name="Bhattacharya S.S."/>
            <person name="Shirouzu T."/>
            <person name="Yoshinaga Y."/>
            <person name="Martin F.M."/>
            <person name="Grigoriev I.V."/>
            <person name="Hibbett D.S."/>
        </authorList>
    </citation>
    <scope>NUCLEOTIDE SEQUENCE [LARGE SCALE GENOMIC DNA]</scope>
    <source>
        <strain evidence="2 3">93-53</strain>
    </source>
</reference>
<evidence type="ECO:0000313" key="2">
    <source>
        <dbReference type="EMBL" id="KZT00472.1"/>
    </source>
</evidence>
<dbReference type="InterPro" id="IPR044980">
    <property type="entry name" value="NDUFB2_plant/fungi"/>
</dbReference>
<protein>
    <submittedName>
        <fullName evidence="2">Uncharacterized protein</fullName>
    </submittedName>
</protein>
<dbReference type="GO" id="GO:0045271">
    <property type="term" value="C:respiratory chain complex I"/>
    <property type="evidence" value="ECO:0007669"/>
    <property type="project" value="InterPro"/>
</dbReference>
<keyword evidence="1" id="KW-0812">Transmembrane</keyword>
<dbReference type="STRING" id="1314785.A0A165B891"/>
<keyword evidence="3" id="KW-1185">Reference proteome</keyword>
<dbReference type="GeneID" id="63822259"/>
<evidence type="ECO:0000256" key="1">
    <source>
        <dbReference type="SAM" id="Phobius"/>
    </source>
</evidence>
<dbReference type="PANTHER" id="PTHR36987">
    <property type="entry name" value="NADH DEHYDROGENASE [UBIQUINONE] 1 BETA SUBCOMPLEX SUBUNIT 2-LIKE"/>
    <property type="match status" value="1"/>
</dbReference>
<accession>A0A165B891</accession>
<feature type="transmembrane region" description="Helical" evidence="1">
    <location>
        <begin position="12"/>
        <end position="31"/>
    </location>
</feature>
<sequence length="64" mass="7568">PGFHPHPVKFHHRFLATSLGAITWFFIFYRFRCDGPKLLGLSHPWEEHGHGHAHDTHKPQEEHH</sequence>
<evidence type="ECO:0000313" key="3">
    <source>
        <dbReference type="Proteomes" id="UP000076871"/>
    </source>
</evidence>
<keyword evidence="1" id="KW-0472">Membrane</keyword>
<proteinExistence type="predicted"/>
<dbReference type="OrthoDB" id="531564at2759"/>
<name>A0A165B891_9APHY</name>
<organism evidence="2 3">
    <name type="scientific">Laetiporus sulphureus 93-53</name>
    <dbReference type="NCBI Taxonomy" id="1314785"/>
    <lineage>
        <taxon>Eukaryota</taxon>
        <taxon>Fungi</taxon>
        <taxon>Dikarya</taxon>
        <taxon>Basidiomycota</taxon>
        <taxon>Agaricomycotina</taxon>
        <taxon>Agaricomycetes</taxon>
        <taxon>Polyporales</taxon>
        <taxon>Laetiporus</taxon>
    </lineage>
</organism>
<dbReference type="RefSeq" id="XP_040758212.1">
    <property type="nucleotide sequence ID" value="XM_040905229.1"/>
</dbReference>